<organism evidence="2">
    <name type="scientific">bioreactor metagenome</name>
    <dbReference type="NCBI Taxonomy" id="1076179"/>
    <lineage>
        <taxon>unclassified sequences</taxon>
        <taxon>metagenomes</taxon>
        <taxon>ecological metagenomes</taxon>
    </lineage>
</organism>
<evidence type="ECO:0000259" key="1">
    <source>
        <dbReference type="Pfam" id="PF02894"/>
    </source>
</evidence>
<evidence type="ECO:0000313" key="2">
    <source>
        <dbReference type="EMBL" id="MPM41077.1"/>
    </source>
</evidence>
<dbReference type="AlphaFoldDB" id="A0A644ZK22"/>
<proteinExistence type="predicted"/>
<keyword evidence="2" id="KW-0560">Oxidoreductase</keyword>
<dbReference type="InterPro" id="IPR051450">
    <property type="entry name" value="Gfo/Idh/MocA_Oxidoreductases"/>
</dbReference>
<dbReference type="GO" id="GO:0016491">
    <property type="term" value="F:oxidoreductase activity"/>
    <property type="evidence" value="ECO:0007669"/>
    <property type="project" value="UniProtKB-KW"/>
</dbReference>
<dbReference type="InterPro" id="IPR004104">
    <property type="entry name" value="Gfo/Idh/MocA-like_OxRdtase_C"/>
</dbReference>
<feature type="domain" description="Gfo/Idh/MocA-like oxidoreductase C-terminal" evidence="1">
    <location>
        <begin position="2"/>
        <end position="248"/>
    </location>
</feature>
<name>A0A644ZK22_9ZZZZ</name>
<reference evidence="2" key="1">
    <citation type="submission" date="2019-08" db="EMBL/GenBank/DDBJ databases">
        <authorList>
            <person name="Kucharzyk K."/>
            <person name="Murdoch R.W."/>
            <person name="Higgins S."/>
            <person name="Loffler F."/>
        </authorList>
    </citation>
    <scope>NUCLEOTIDE SEQUENCE</scope>
</reference>
<dbReference type="PANTHER" id="PTHR43377:SF2">
    <property type="entry name" value="BINDING ROSSMANN FOLD OXIDOREDUCTASE, PUTATIVE (AFU_ORTHOLOGUE AFUA_4G00560)-RELATED"/>
    <property type="match status" value="1"/>
</dbReference>
<dbReference type="EMBL" id="VSSQ01009236">
    <property type="protein sequence ID" value="MPM41077.1"/>
    <property type="molecule type" value="Genomic_DNA"/>
</dbReference>
<gene>
    <name evidence="2" type="primary">yteT_5</name>
    <name evidence="2" type="ORF">SDC9_87727</name>
</gene>
<accession>A0A644ZK22</accession>
<dbReference type="Pfam" id="PF02894">
    <property type="entry name" value="GFO_IDH_MocA_C"/>
    <property type="match status" value="1"/>
</dbReference>
<dbReference type="EC" id="1.-.-.-" evidence="2"/>
<dbReference type="Gene3D" id="3.30.360.10">
    <property type="entry name" value="Dihydrodipicolinate Reductase, domain 2"/>
    <property type="match status" value="1"/>
</dbReference>
<dbReference type="PANTHER" id="PTHR43377">
    <property type="entry name" value="BILIVERDIN REDUCTASE A"/>
    <property type="match status" value="1"/>
</dbReference>
<dbReference type="SUPFAM" id="SSF55347">
    <property type="entry name" value="Glyceraldehyde-3-phosphate dehydrogenase-like, C-terminal domain"/>
    <property type="match status" value="1"/>
</dbReference>
<protein>
    <submittedName>
        <fullName evidence="2">Putative oxidoreductase YteT</fullName>
        <ecNumber evidence="2">1.-.-.-</ecNumber>
    </submittedName>
</protein>
<comment type="caution">
    <text evidence="2">The sequence shown here is derived from an EMBL/GenBank/DDBJ whole genome shotgun (WGS) entry which is preliminary data.</text>
</comment>
<sequence length="257" mass="29135">MKELIKSGIIGELKTGWVLHSVGAGSDWYFHDWHGSMKNTGGLLLQKGSHDLDIINWVVDSKVKRVLAFGSQDVFGGDKPNELVCQECEDKSICSEAIVDRNISWIRPDGKSAEVLYNQWRNKCVYRKEVDVLDNHLLLLQYENEVKVSYMECHYTPEDNREYIFIGTKGKLKFEDAKDLITVQLRRGIYDREEKITYENLQMSEGHGGGDKHIIDDFISALKTGEQPQVGGEAGLQAIEIGITAHEAIDFENTRSL</sequence>